<organism evidence="1 2">
    <name type="scientific">Rhodococcus pyridinivorans AK37</name>
    <dbReference type="NCBI Taxonomy" id="1114960"/>
    <lineage>
        <taxon>Bacteria</taxon>
        <taxon>Bacillati</taxon>
        <taxon>Actinomycetota</taxon>
        <taxon>Actinomycetes</taxon>
        <taxon>Mycobacteriales</taxon>
        <taxon>Nocardiaceae</taxon>
        <taxon>Rhodococcus</taxon>
    </lineage>
</organism>
<evidence type="ECO:0000313" key="2">
    <source>
        <dbReference type="Proteomes" id="UP000005064"/>
    </source>
</evidence>
<dbReference type="Proteomes" id="UP000005064">
    <property type="component" value="Unassembled WGS sequence"/>
</dbReference>
<accession>H0JVE0</accession>
<proteinExistence type="predicted"/>
<dbReference type="EMBL" id="AHBW01000053">
    <property type="protein sequence ID" value="EHK81753.1"/>
    <property type="molecule type" value="Genomic_DNA"/>
</dbReference>
<protein>
    <submittedName>
        <fullName evidence="1">Uncharacterized protein</fullName>
    </submittedName>
</protein>
<dbReference type="RefSeq" id="WP_006553608.1">
    <property type="nucleotide sequence ID" value="NZ_AHBW01000053.1"/>
</dbReference>
<comment type="caution">
    <text evidence="1">The sequence shown here is derived from an EMBL/GenBank/DDBJ whole genome shotgun (WGS) entry which is preliminary data.</text>
</comment>
<gene>
    <name evidence="1" type="ORF">AK37_18383</name>
</gene>
<dbReference type="PATRIC" id="fig|1114960.4.peg.3752"/>
<name>H0JVE0_9NOCA</name>
<evidence type="ECO:0000313" key="1">
    <source>
        <dbReference type="EMBL" id="EHK81753.1"/>
    </source>
</evidence>
<sequence>MEYNAMIEIDADLDLLTDDETVDLIEPIVPHHGAVGRSDNGRAQLIITVDAVDAVDAIHALRFVRDLMQDSYSSYRVNAVDLLPTSAFDAIYGFGDYFA</sequence>
<reference evidence="1 2" key="1">
    <citation type="submission" date="2011-12" db="EMBL/GenBank/DDBJ databases">
        <authorList>
            <person name="Kriszt B."/>
            <person name="Tancsics A."/>
            <person name="Cserhati M."/>
            <person name="Toth A."/>
            <person name="Nagy I."/>
            <person name="Horvath B."/>
            <person name="Tamura T."/>
            <person name="Kukolya J."/>
            <person name="Szoboszlay S."/>
        </authorList>
    </citation>
    <scope>NUCLEOTIDE SEQUENCE [LARGE SCALE GENOMIC DNA]</scope>
    <source>
        <strain evidence="1 2">AK37</strain>
    </source>
</reference>
<dbReference type="AlphaFoldDB" id="H0JVE0"/>